<organism evidence="3 4">
    <name type="scientific">Miscanthus lutarioriparius</name>
    <dbReference type="NCBI Taxonomy" id="422564"/>
    <lineage>
        <taxon>Eukaryota</taxon>
        <taxon>Viridiplantae</taxon>
        <taxon>Streptophyta</taxon>
        <taxon>Embryophyta</taxon>
        <taxon>Tracheophyta</taxon>
        <taxon>Spermatophyta</taxon>
        <taxon>Magnoliopsida</taxon>
        <taxon>Liliopsida</taxon>
        <taxon>Poales</taxon>
        <taxon>Poaceae</taxon>
        <taxon>PACMAD clade</taxon>
        <taxon>Panicoideae</taxon>
        <taxon>Andropogonodae</taxon>
        <taxon>Andropogoneae</taxon>
        <taxon>Saccharinae</taxon>
        <taxon>Miscanthus</taxon>
    </lineage>
</organism>
<dbReference type="InterPro" id="IPR046533">
    <property type="entry name" value="DUF6598"/>
</dbReference>
<feature type="compositionally biased region" description="Basic and acidic residues" evidence="1">
    <location>
        <begin position="355"/>
        <end position="367"/>
    </location>
</feature>
<dbReference type="PANTHER" id="PTHR33065:SF153">
    <property type="entry name" value="DUF6598 DOMAIN-CONTAINING PROTEIN"/>
    <property type="match status" value="1"/>
</dbReference>
<sequence length="438" mass="49438">MMKTEVEEEEAISVEASTKTEGKERVFVVLGDEVWESEEPKPRSPPRRMEMEVGQVDVWRMLGPEEPEMEPDDMPHWMTVSRQDPSHAFHRHKAKALKKVYVQRDTLQVYSVKLAATRGSLQLPLDVFGSIFCTGMSYRAVMFSDVLSDPVIIEVDLKVKGATESEDGYLSFLVSPLTCSCMLSHVFKCAYTTKLSRLEFSLGHIVFSVEATIFVRVIHGSWPDGLRGLFTASTTGYSDRSTTEYSAGVGHERIILLDSGGQEVPIAGDGKIKLSRNVISTQHCGEVIFQVKALEGDIKVVEKHTIFHPLEASKSIGIDTLAICAETCFADEDEGKERVFVVLGDEDEDEVWESEEPKPESPPRGMEMEVGKKLDAWRMLGPEEPELEEMEPNDEPHWMTVSRYRIHWDERWSAYYGSFEDSIEFFSPLINGLRTALV</sequence>
<evidence type="ECO:0000313" key="3">
    <source>
        <dbReference type="EMBL" id="CAD6340990.1"/>
    </source>
</evidence>
<feature type="domain" description="DUF6598" evidence="2">
    <location>
        <begin position="146"/>
        <end position="317"/>
    </location>
</feature>
<dbReference type="AlphaFoldDB" id="A0A811SE22"/>
<dbReference type="Proteomes" id="UP000604825">
    <property type="component" value="Unassembled WGS sequence"/>
</dbReference>
<accession>A0A811SE22</accession>
<dbReference type="Pfam" id="PF20241">
    <property type="entry name" value="DUF6598"/>
    <property type="match status" value="1"/>
</dbReference>
<evidence type="ECO:0000256" key="1">
    <source>
        <dbReference type="SAM" id="MobiDB-lite"/>
    </source>
</evidence>
<comment type="caution">
    <text evidence="3">The sequence shown here is derived from an EMBL/GenBank/DDBJ whole genome shotgun (WGS) entry which is preliminary data.</text>
</comment>
<dbReference type="EMBL" id="CAJGYO010000103">
    <property type="protein sequence ID" value="CAD6340990.1"/>
    <property type="molecule type" value="Genomic_DNA"/>
</dbReference>
<protein>
    <recommendedName>
        <fullName evidence="2">DUF6598 domain-containing protein</fullName>
    </recommendedName>
</protein>
<keyword evidence="4" id="KW-1185">Reference proteome</keyword>
<proteinExistence type="predicted"/>
<gene>
    <name evidence="3" type="ORF">NCGR_LOCUS65088</name>
</gene>
<evidence type="ECO:0000259" key="2">
    <source>
        <dbReference type="Pfam" id="PF20241"/>
    </source>
</evidence>
<dbReference type="OrthoDB" id="687733at2759"/>
<feature type="region of interest" description="Disordered" evidence="1">
    <location>
        <begin position="348"/>
        <end position="367"/>
    </location>
</feature>
<dbReference type="PANTHER" id="PTHR33065">
    <property type="entry name" value="OS07G0486400 PROTEIN"/>
    <property type="match status" value="1"/>
</dbReference>
<reference evidence="3" key="1">
    <citation type="submission" date="2020-10" db="EMBL/GenBank/DDBJ databases">
        <authorList>
            <person name="Han B."/>
            <person name="Lu T."/>
            <person name="Zhao Q."/>
            <person name="Huang X."/>
            <person name="Zhao Y."/>
        </authorList>
    </citation>
    <scope>NUCLEOTIDE SEQUENCE</scope>
</reference>
<evidence type="ECO:0000313" key="4">
    <source>
        <dbReference type="Proteomes" id="UP000604825"/>
    </source>
</evidence>
<name>A0A811SE22_9POAL</name>